<dbReference type="Pfam" id="PF00425">
    <property type="entry name" value="Chorismate_bind"/>
    <property type="match status" value="1"/>
</dbReference>
<proteinExistence type="inferred from homology"/>
<sequence>MVLKQHSNNTIDQVRKGVSRTQEQHNNHVLLSRVVEAKNIDPLLFFEAGKTFFEGERTFWANPSFNTILVGLGKAHEIEVDRSANRFDEVETKWKELINQLDDKNEMKYGTGPILFGGFSFDPKRNKTSLWNDFSNATFVLPKILLSVIDGECYFTFNHISGPNGDTEVLDNIEEIKNQLVNSMNEKIGHHEEMKKEFVKSEVNPEKWMSSVKEVVNDIKNGDVEKVVLAREINLTFKNQINIDEVLFNLREQQPMSYLFVFENKHACFIGASPERLIKKKANTIKSTCLAGSIGRGQTINLDQELGKQLLQDQKNMIEHEVVVSMIKEAMIASCKTISSSNRPQLLKMRHIQHLYTPIKGEAKSDVSLLSMVKKLHPTPALGGFPSNKAIEKIREVELLDRGWYAAPIGWVDGNDNGEFAVAIRSGLLRGKDASLFAGCGIVADSDPIEEYKETNIKFKPMLSALGGLEDESN</sequence>
<dbReference type="GO" id="GO:0000287">
    <property type="term" value="F:magnesium ion binding"/>
    <property type="evidence" value="ECO:0007669"/>
    <property type="project" value="UniProtKB-UniRule"/>
</dbReference>
<evidence type="ECO:0000256" key="1">
    <source>
        <dbReference type="ARBA" id="ARBA00000799"/>
    </source>
</evidence>
<dbReference type="EC" id="5.4.4.2" evidence="4"/>
<comment type="pathway">
    <text evidence="4">Quinol/quinone metabolism; 1,4-dihydroxy-2-naphthoate biosynthesis; 1,4-dihydroxy-2-naphthoate from chorismate: step 1/7.</text>
</comment>
<dbReference type="GO" id="GO:0009697">
    <property type="term" value="P:salicylic acid biosynthetic process"/>
    <property type="evidence" value="ECO:0007669"/>
    <property type="project" value="TreeGrafter"/>
</dbReference>
<keyword evidence="4" id="KW-0479">Metal-binding</keyword>
<keyword evidence="4" id="KW-0474">Menaquinone biosynthesis</keyword>
<dbReference type="Gene3D" id="3.60.120.10">
    <property type="entry name" value="Anthranilate synthase"/>
    <property type="match status" value="1"/>
</dbReference>
<dbReference type="EMBL" id="FNJU01000001">
    <property type="protein sequence ID" value="SDP16275.1"/>
    <property type="molecule type" value="Genomic_DNA"/>
</dbReference>
<dbReference type="GO" id="GO:0009234">
    <property type="term" value="P:menaquinone biosynthetic process"/>
    <property type="evidence" value="ECO:0007669"/>
    <property type="project" value="UniProtKB-UniRule"/>
</dbReference>
<organism evidence="7 8">
    <name type="scientific">Litchfieldia salsa</name>
    <dbReference type="NCBI Taxonomy" id="930152"/>
    <lineage>
        <taxon>Bacteria</taxon>
        <taxon>Bacillati</taxon>
        <taxon>Bacillota</taxon>
        <taxon>Bacilli</taxon>
        <taxon>Bacillales</taxon>
        <taxon>Bacillaceae</taxon>
        <taxon>Litchfieldia</taxon>
    </lineage>
</organism>
<dbReference type="InterPro" id="IPR034681">
    <property type="entry name" value="MenF"/>
</dbReference>
<feature type="binding site" evidence="4">
    <location>
        <position position="454"/>
    </location>
    <ligand>
        <name>Mg(2+)</name>
        <dbReference type="ChEBI" id="CHEBI:18420"/>
    </ligand>
</feature>
<dbReference type="RefSeq" id="WP_238457157.1">
    <property type="nucleotide sequence ID" value="NZ_FNJU01000001.1"/>
</dbReference>
<comment type="catalytic activity">
    <reaction evidence="1 4">
        <text>chorismate = isochorismate</text>
        <dbReference type="Rhea" id="RHEA:18985"/>
        <dbReference type="ChEBI" id="CHEBI:29748"/>
        <dbReference type="ChEBI" id="CHEBI:29780"/>
        <dbReference type="EC" id="5.4.4.2"/>
    </reaction>
</comment>
<keyword evidence="8" id="KW-1185">Reference proteome</keyword>
<dbReference type="Proteomes" id="UP000199159">
    <property type="component" value="Unassembled WGS sequence"/>
</dbReference>
<feature type="binding site" evidence="4">
    <location>
        <position position="319"/>
    </location>
    <ligand>
        <name>Mg(2+)</name>
        <dbReference type="ChEBI" id="CHEBI:18420"/>
    </ligand>
</feature>
<feature type="active site" description="Proton donor" evidence="4">
    <location>
        <position position="275"/>
    </location>
</feature>
<dbReference type="InterPro" id="IPR005801">
    <property type="entry name" value="ADC_synthase"/>
</dbReference>
<evidence type="ECO:0000313" key="8">
    <source>
        <dbReference type="Proteomes" id="UP000199159"/>
    </source>
</evidence>
<dbReference type="NCBIfam" id="TIGR00543">
    <property type="entry name" value="isochor_syn"/>
    <property type="match status" value="1"/>
</dbReference>
<gene>
    <name evidence="4" type="primary">menF</name>
    <name evidence="7" type="ORF">SAMN05216565_101749</name>
</gene>
<evidence type="ECO:0000313" key="7">
    <source>
        <dbReference type="EMBL" id="SDP16275.1"/>
    </source>
</evidence>
<accession>A0A1H0QGU1</accession>
<name>A0A1H0QGU1_9BACI</name>
<dbReference type="SUPFAM" id="SSF56322">
    <property type="entry name" value="ADC synthase"/>
    <property type="match status" value="1"/>
</dbReference>
<feature type="domain" description="Chorismate-utilising enzyme C-terminal" evidence="6">
    <location>
        <begin position="205"/>
        <end position="458"/>
    </location>
</feature>
<dbReference type="InterPro" id="IPR004561">
    <property type="entry name" value="IsoChor_synthase"/>
</dbReference>
<feature type="region of interest" description="Disordered" evidence="5">
    <location>
        <begin position="1"/>
        <end position="20"/>
    </location>
</feature>
<dbReference type="UniPathway" id="UPA00079"/>
<dbReference type="PANTHER" id="PTHR42839">
    <property type="entry name" value="ISOCHORISMATE SYNTHASE ENTC"/>
    <property type="match status" value="1"/>
</dbReference>
<dbReference type="GO" id="GO:0008909">
    <property type="term" value="F:isochorismate synthase activity"/>
    <property type="evidence" value="ECO:0007669"/>
    <property type="project" value="UniProtKB-UniRule"/>
</dbReference>
<keyword evidence="3 4" id="KW-0413">Isomerase</keyword>
<dbReference type="AlphaFoldDB" id="A0A1H0QGU1"/>
<feature type="active site" description="Proton acceptor" evidence="4">
    <location>
        <position position="226"/>
    </location>
</feature>
<comment type="similarity">
    <text evidence="2 4">Belongs to the isochorismate synthase family.</text>
</comment>
<comment type="function">
    <text evidence="4">Catalyzes the conversion of chorismate to isochorismate.</text>
</comment>
<protein>
    <recommendedName>
        <fullName evidence="4">Isochorismate synthase MenF</fullName>
        <ecNumber evidence="4">5.4.4.2</ecNumber>
    </recommendedName>
    <alternativeName>
        <fullName evidence="4">Isochorismate mutase</fullName>
    </alternativeName>
</protein>
<evidence type="ECO:0000256" key="5">
    <source>
        <dbReference type="SAM" id="MobiDB-lite"/>
    </source>
</evidence>
<comment type="cofactor">
    <cofactor evidence="4">
        <name>Mg(2+)</name>
        <dbReference type="ChEBI" id="CHEBI:18420"/>
    </cofactor>
</comment>
<feature type="compositionally biased region" description="Polar residues" evidence="5">
    <location>
        <begin position="1"/>
        <end position="12"/>
    </location>
</feature>
<dbReference type="PANTHER" id="PTHR42839:SF1">
    <property type="entry name" value="ISOCHORISMATE SYNTHASE MENF"/>
    <property type="match status" value="1"/>
</dbReference>
<reference evidence="8" key="1">
    <citation type="submission" date="2016-10" db="EMBL/GenBank/DDBJ databases">
        <authorList>
            <person name="Varghese N."/>
            <person name="Submissions S."/>
        </authorList>
    </citation>
    <scope>NUCLEOTIDE SEQUENCE [LARGE SCALE GENOMIC DNA]</scope>
    <source>
        <strain evidence="8">IBRC-M10078</strain>
    </source>
</reference>
<dbReference type="HAMAP" id="MF_01935">
    <property type="entry name" value="MenF"/>
    <property type="match status" value="1"/>
</dbReference>
<evidence type="ECO:0000259" key="6">
    <source>
        <dbReference type="Pfam" id="PF00425"/>
    </source>
</evidence>
<comment type="pathway">
    <text evidence="4">Quinol/quinone metabolism; menaquinone biosynthesis.</text>
</comment>
<evidence type="ECO:0000256" key="2">
    <source>
        <dbReference type="ARBA" id="ARBA00005297"/>
    </source>
</evidence>
<evidence type="ECO:0000256" key="4">
    <source>
        <dbReference type="HAMAP-Rule" id="MF_01935"/>
    </source>
</evidence>
<dbReference type="STRING" id="930152.SAMN05216565_101749"/>
<evidence type="ECO:0000256" key="3">
    <source>
        <dbReference type="ARBA" id="ARBA00023235"/>
    </source>
</evidence>
<keyword evidence="4" id="KW-0460">Magnesium</keyword>
<dbReference type="UniPathway" id="UPA01057">
    <property type="reaction ID" value="UER00163"/>
</dbReference>
<dbReference type="InterPro" id="IPR015890">
    <property type="entry name" value="Chorismate_C"/>
</dbReference>